<sequence length="122" mass="14523">MSEDKEDRAHWESIAFSDEYSEAERKAARRKVNRFIYQSMTYFDAVRMIREDAREWWDTEYYGKLTMWSLVSDITNTVALDYGVTGAVSLDHQGNALSDAYQIVLRHYHELRGWYIHPDFLD</sequence>
<evidence type="ECO:0000313" key="1">
    <source>
        <dbReference type="EMBL" id="THV39631.1"/>
    </source>
</evidence>
<reference evidence="2" key="1">
    <citation type="submission" date="2019-04" db="EMBL/GenBank/DDBJ databases">
        <title>Nocardioides xinjiangensis sp. nov.</title>
        <authorList>
            <person name="Liu S."/>
        </authorList>
    </citation>
    <scope>NUCLEOTIDE SEQUENCE [LARGE SCALE GENOMIC DNA]</scope>
    <source>
        <strain evidence="2">18</strain>
    </source>
</reference>
<gene>
    <name evidence="1" type="ORF">FAB82_17325</name>
</gene>
<proteinExistence type="predicted"/>
<keyword evidence="2" id="KW-1185">Reference proteome</keyword>
<evidence type="ECO:0000313" key="2">
    <source>
        <dbReference type="Proteomes" id="UP000308760"/>
    </source>
</evidence>
<dbReference type="EMBL" id="STGY01000065">
    <property type="protein sequence ID" value="THV39631.1"/>
    <property type="molecule type" value="Genomic_DNA"/>
</dbReference>
<accession>A0A4S8Q8C3</accession>
<name>A0A4S8Q8C3_9ACTN</name>
<reference evidence="1 2" key="2">
    <citation type="submission" date="2019-05" db="EMBL/GenBank/DDBJ databases">
        <title>Glycomyces buryatensis sp. nov.</title>
        <authorList>
            <person name="Nikitina E."/>
        </authorList>
    </citation>
    <scope>NUCLEOTIDE SEQUENCE [LARGE SCALE GENOMIC DNA]</scope>
    <source>
        <strain evidence="1 2">18</strain>
    </source>
</reference>
<dbReference type="RefSeq" id="WP_136535798.1">
    <property type="nucleotide sequence ID" value="NZ_STGY01000065.1"/>
</dbReference>
<dbReference type="Proteomes" id="UP000308760">
    <property type="component" value="Unassembled WGS sequence"/>
</dbReference>
<dbReference type="AlphaFoldDB" id="A0A4S8Q8C3"/>
<comment type="caution">
    <text evidence="1">The sequence shown here is derived from an EMBL/GenBank/DDBJ whole genome shotgun (WGS) entry which is preliminary data.</text>
</comment>
<protein>
    <submittedName>
        <fullName evidence="1">Uncharacterized protein</fullName>
    </submittedName>
</protein>
<organism evidence="1 2">
    <name type="scientific">Glycomyces buryatensis</name>
    <dbReference type="NCBI Taxonomy" id="2570927"/>
    <lineage>
        <taxon>Bacteria</taxon>
        <taxon>Bacillati</taxon>
        <taxon>Actinomycetota</taxon>
        <taxon>Actinomycetes</taxon>
        <taxon>Glycomycetales</taxon>
        <taxon>Glycomycetaceae</taxon>
        <taxon>Glycomyces</taxon>
    </lineage>
</organism>